<dbReference type="Pfam" id="PF06432">
    <property type="entry name" value="GPI2"/>
    <property type="match status" value="1"/>
</dbReference>
<evidence type="ECO:0000256" key="6">
    <source>
        <dbReference type="ARBA" id="ARBA00022989"/>
    </source>
</evidence>
<dbReference type="Proteomes" id="UP000772434">
    <property type="component" value="Unassembled WGS sequence"/>
</dbReference>
<keyword evidence="9" id="KW-0808">Transferase</keyword>
<protein>
    <submittedName>
        <fullName evidence="9">Phosphatidylinositol N-acetylglucosaminyltransferase subunit C</fullName>
    </submittedName>
</protein>
<reference evidence="9" key="1">
    <citation type="submission" date="2020-11" db="EMBL/GenBank/DDBJ databases">
        <authorList>
            <consortium name="DOE Joint Genome Institute"/>
            <person name="Ahrendt S."/>
            <person name="Riley R."/>
            <person name="Andreopoulos W."/>
            <person name="Labutti K."/>
            <person name="Pangilinan J."/>
            <person name="Ruiz-Duenas F.J."/>
            <person name="Barrasa J.M."/>
            <person name="Sanchez-Garcia M."/>
            <person name="Camarero S."/>
            <person name="Miyauchi S."/>
            <person name="Serrano A."/>
            <person name="Linde D."/>
            <person name="Babiker R."/>
            <person name="Drula E."/>
            <person name="Ayuso-Fernandez I."/>
            <person name="Pacheco R."/>
            <person name="Padilla G."/>
            <person name="Ferreira P."/>
            <person name="Barriuso J."/>
            <person name="Kellner H."/>
            <person name="Castanera R."/>
            <person name="Alfaro M."/>
            <person name="Ramirez L."/>
            <person name="Pisabarro A.G."/>
            <person name="Kuo A."/>
            <person name="Tritt A."/>
            <person name="Lipzen A."/>
            <person name="He G."/>
            <person name="Yan M."/>
            <person name="Ng V."/>
            <person name="Cullen D."/>
            <person name="Martin F."/>
            <person name="Rosso M.-N."/>
            <person name="Henrissat B."/>
            <person name="Hibbett D."/>
            <person name="Martinez A.T."/>
            <person name="Grigoriev I.V."/>
        </authorList>
    </citation>
    <scope>NUCLEOTIDE SEQUENCE</scope>
    <source>
        <strain evidence="9">AH 40177</strain>
    </source>
</reference>
<keyword evidence="5 8" id="KW-0812">Transmembrane</keyword>
<feature type="transmembrane region" description="Helical" evidence="8">
    <location>
        <begin position="41"/>
        <end position="65"/>
    </location>
</feature>
<evidence type="ECO:0000256" key="4">
    <source>
        <dbReference type="ARBA" id="ARBA00022502"/>
    </source>
</evidence>
<organism evidence="9 10">
    <name type="scientific">Rhodocollybia butyracea</name>
    <dbReference type="NCBI Taxonomy" id="206335"/>
    <lineage>
        <taxon>Eukaryota</taxon>
        <taxon>Fungi</taxon>
        <taxon>Dikarya</taxon>
        <taxon>Basidiomycota</taxon>
        <taxon>Agaricomycotina</taxon>
        <taxon>Agaricomycetes</taxon>
        <taxon>Agaricomycetidae</taxon>
        <taxon>Agaricales</taxon>
        <taxon>Marasmiineae</taxon>
        <taxon>Omphalotaceae</taxon>
        <taxon>Rhodocollybia</taxon>
    </lineage>
</organism>
<dbReference type="EMBL" id="JADNRY010000054">
    <property type="protein sequence ID" value="KAF9069041.1"/>
    <property type="molecule type" value="Genomic_DNA"/>
</dbReference>
<evidence type="ECO:0000256" key="5">
    <source>
        <dbReference type="ARBA" id="ARBA00022692"/>
    </source>
</evidence>
<evidence type="ECO:0000256" key="8">
    <source>
        <dbReference type="SAM" id="Phobius"/>
    </source>
</evidence>
<comment type="subcellular location">
    <subcellularLocation>
        <location evidence="1">Membrane</location>
        <topology evidence="1">Multi-pass membrane protein</topology>
    </subcellularLocation>
</comment>
<keyword evidence="9" id="KW-0328">Glycosyltransferase</keyword>
<accession>A0A9P5PTD2</accession>
<dbReference type="PANTHER" id="PTHR12982:SF0">
    <property type="entry name" value="PHOSPHATIDYLINOSITOL N-ACETYLGLUCOSAMINYLTRANSFERASE SUBUNIT C"/>
    <property type="match status" value="1"/>
</dbReference>
<comment type="pathway">
    <text evidence="2">Glycolipid biosynthesis; glycosylphosphatidylinositol-anchor biosynthesis.</text>
</comment>
<feature type="transmembrane region" description="Helical" evidence="8">
    <location>
        <begin position="236"/>
        <end position="256"/>
    </location>
</feature>
<feature type="transmembrane region" description="Helical" evidence="8">
    <location>
        <begin position="124"/>
        <end position="144"/>
    </location>
</feature>
<evidence type="ECO:0000256" key="7">
    <source>
        <dbReference type="ARBA" id="ARBA00023136"/>
    </source>
</evidence>
<keyword evidence="4" id="KW-0337">GPI-anchor biosynthesis</keyword>
<keyword evidence="7 8" id="KW-0472">Membrane</keyword>
<gene>
    <name evidence="9" type="ORF">BDP27DRAFT_1325925</name>
</gene>
<feature type="transmembrane region" description="Helical" evidence="8">
    <location>
        <begin position="262"/>
        <end position="284"/>
    </location>
</feature>
<keyword evidence="6 8" id="KW-1133">Transmembrane helix</keyword>
<evidence type="ECO:0000256" key="1">
    <source>
        <dbReference type="ARBA" id="ARBA00004141"/>
    </source>
</evidence>
<evidence type="ECO:0000256" key="3">
    <source>
        <dbReference type="ARBA" id="ARBA00008321"/>
    </source>
</evidence>
<dbReference type="InterPro" id="IPR009450">
    <property type="entry name" value="Plno_GlcNAc_GPI2"/>
</dbReference>
<dbReference type="AlphaFoldDB" id="A0A9P5PTD2"/>
<keyword evidence="10" id="KW-1185">Reference proteome</keyword>
<dbReference type="GO" id="GO:0016757">
    <property type="term" value="F:glycosyltransferase activity"/>
    <property type="evidence" value="ECO:0007669"/>
    <property type="project" value="UniProtKB-KW"/>
</dbReference>
<comment type="caution">
    <text evidence="9">The sequence shown here is derived from an EMBL/GenBank/DDBJ whole genome shotgun (WGS) entry which is preliminary data.</text>
</comment>
<comment type="similarity">
    <text evidence="3">Belongs to the PIGC family.</text>
</comment>
<feature type="transmembrane region" description="Helical" evidence="8">
    <location>
        <begin position="205"/>
        <end position="224"/>
    </location>
</feature>
<feature type="transmembrane region" description="Helical" evidence="8">
    <location>
        <begin position="77"/>
        <end position="96"/>
    </location>
</feature>
<evidence type="ECO:0000313" key="9">
    <source>
        <dbReference type="EMBL" id="KAF9069041.1"/>
    </source>
</evidence>
<dbReference type="OrthoDB" id="196709at2759"/>
<dbReference type="GO" id="GO:0006506">
    <property type="term" value="P:GPI anchor biosynthetic process"/>
    <property type="evidence" value="ECO:0007669"/>
    <property type="project" value="UniProtKB-KW"/>
</dbReference>
<sequence>MSTPKWEKVLWKKQPFPDNYIPEDAFLSSLRKNPNFKPYTYWPLVHLSIPITQHLATIFIFLSIFARLKDYSLDPHVLIFVSLGCFMLGYFVWKVLRYTQQSSKNNGKLAEHVRADGMKSFKSFILIFLALMSLSPVLKTLSAATSSDSIWALSACLFLLNILLADYGSSSPVNQGRPERLTSVLSMNAAISSSVVLASRLSTDLAVFALILFSVQSFTLFPMLRRRLQAFNTKKALPVQVLLTLFLSVLSLVLTAPLSATVAYLFLFILFAITFLAPAVLVWAQKYKNEIRGPWDVAVPKVN</sequence>
<evidence type="ECO:0000256" key="2">
    <source>
        <dbReference type="ARBA" id="ARBA00004687"/>
    </source>
</evidence>
<proteinExistence type="inferred from homology"/>
<dbReference type="PIRSF" id="PIRSF016104">
    <property type="entry name" value="GPI2"/>
    <property type="match status" value="1"/>
</dbReference>
<name>A0A9P5PTD2_9AGAR</name>
<dbReference type="PANTHER" id="PTHR12982">
    <property type="entry name" value="PHOSPHATIDYLINOSITOL GLYCAN, CLASS C"/>
    <property type="match status" value="1"/>
</dbReference>
<dbReference type="GO" id="GO:0000506">
    <property type="term" value="C:glycosylphosphatidylinositol-N-acetylglucosaminyltransferase (GPI-GnT) complex"/>
    <property type="evidence" value="ECO:0007669"/>
    <property type="project" value="TreeGrafter"/>
</dbReference>
<evidence type="ECO:0000313" key="10">
    <source>
        <dbReference type="Proteomes" id="UP000772434"/>
    </source>
</evidence>